<proteinExistence type="predicted"/>
<dbReference type="AlphaFoldDB" id="A0A9X6ZYK6"/>
<comment type="caution">
    <text evidence="2">The sequence shown here is derived from an EMBL/GenBank/DDBJ whole genome shotgun (WGS) entry which is preliminary data.</text>
</comment>
<feature type="transmembrane region" description="Helical" evidence="1">
    <location>
        <begin position="6"/>
        <end position="23"/>
    </location>
</feature>
<keyword evidence="1" id="KW-1133">Transmembrane helix</keyword>
<dbReference type="Proteomes" id="UP000224413">
    <property type="component" value="Unassembled WGS sequence"/>
</dbReference>
<reference evidence="2 3" key="1">
    <citation type="submission" date="2017-09" db="EMBL/GenBank/DDBJ databases">
        <title>Large-scale bioinformatics analysis of Bacillus genomes uncovers conserved roles of natural products in bacterial physiology.</title>
        <authorList>
            <consortium name="Agbiome Team Llc"/>
            <person name="Bleich R.M."/>
            <person name="Grubbs K.J."/>
            <person name="Santa Maria K.C."/>
            <person name="Allen S.E."/>
            <person name="Farag S."/>
            <person name="Shank E.A."/>
            <person name="Bowers A."/>
        </authorList>
    </citation>
    <scope>NUCLEOTIDE SEQUENCE [LARGE SCALE GENOMIC DNA]</scope>
    <source>
        <strain evidence="2 3">AFS083741</strain>
    </source>
</reference>
<sequence>MGEIILLSFLVYILLTFATYTTIKDFYLENEKSGLLVVLSVFLLPLSVVITYFVTELFNSI</sequence>
<keyword evidence="1" id="KW-0812">Transmembrane</keyword>
<feature type="transmembrane region" description="Helical" evidence="1">
    <location>
        <begin position="35"/>
        <end position="55"/>
    </location>
</feature>
<dbReference type="EMBL" id="NUWJ01000167">
    <property type="protein sequence ID" value="PFK15805.1"/>
    <property type="molecule type" value="Genomic_DNA"/>
</dbReference>
<evidence type="ECO:0000313" key="3">
    <source>
        <dbReference type="Proteomes" id="UP000224413"/>
    </source>
</evidence>
<evidence type="ECO:0000256" key="1">
    <source>
        <dbReference type="SAM" id="Phobius"/>
    </source>
</evidence>
<keyword evidence="1" id="KW-0472">Membrane</keyword>
<name>A0A9X6ZYK6_BACCE</name>
<protein>
    <submittedName>
        <fullName evidence="2">Uncharacterized protein</fullName>
    </submittedName>
</protein>
<dbReference type="RefSeq" id="WP_080000332.1">
    <property type="nucleotide sequence ID" value="NZ_JAJERR010000020.1"/>
</dbReference>
<organism evidence="2 3">
    <name type="scientific">Bacillus cereus</name>
    <dbReference type="NCBI Taxonomy" id="1396"/>
    <lineage>
        <taxon>Bacteria</taxon>
        <taxon>Bacillati</taxon>
        <taxon>Bacillota</taxon>
        <taxon>Bacilli</taxon>
        <taxon>Bacillales</taxon>
        <taxon>Bacillaceae</taxon>
        <taxon>Bacillus</taxon>
        <taxon>Bacillus cereus group</taxon>
    </lineage>
</organism>
<accession>A0A9X6ZYK6</accession>
<gene>
    <name evidence="2" type="ORF">COI98_18105</name>
</gene>
<evidence type="ECO:0000313" key="2">
    <source>
        <dbReference type="EMBL" id="PFK15805.1"/>
    </source>
</evidence>